<dbReference type="InterPro" id="IPR036259">
    <property type="entry name" value="MFS_trans_sf"/>
</dbReference>
<dbReference type="GO" id="GO:0016020">
    <property type="term" value="C:membrane"/>
    <property type="evidence" value="ECO:0007669"/>
    <property type="project" value="UniProtKB-SubCell"/>
</dbReference>
<dbReference type="InterPro" id="IPR020846">
    <property type="entry name" value="MFS_dom"/>
</dbReference>
<dbReference type="InterPro" id="IPR005828">
    <property type="entry name" value="MFS_sugar_transport-like"/>
</dbReference>
<evidence type="ECO:0000256" key="8">
    <source>
        <dbReference type="SAM" id="Phobius"/>
    </source>
</evidence>
<evidence type="ECO:0000256" key="1">
    <source>
        <dbReference type="ARBA" id="ARBA00004141"/>
    </source>
</evidence>
<feature type="transmembrane region" description="Helical" evidence="8">
    <location>
        <begin position="332"/>
        <end position="352"/>
    </location>
</feature>
<keyword evidence="10" id="KW-0762">Sugar transport</keyword>
<accession>V5I138</accession>
<comment type="subcellular location">
    <subcellularLocation>
        <location evidence="1">Membrane</location>
        <topology evidence="1">Multi-pass membrane protein</topology>
    </subcellularLocation>
</comment>
<keyword evidence="3" id="KW-0813">Transport</keyword>
<dbReference type="eggNOG" id="KOG0254">
    <property type="taxonomic scope" value="Eukaryota"/>
</dbReference>
<feature type="transmembrane region" description="Helical" evidence="8">
    <location>
        <begin position="270"/>
        <end position="288"/>
    </location>
</feature>
<feature type="domain" description="Major facilitator superfamily (MFS) profile" evidence="9">
    <location>
        <begin position="13"/>
        <end position="453"/>
    </location>
</feature>
<organism evidence="10 11">
    <name type="scientific">Byssochlamys spectabilis (strain No. 5 / NBRC 109023)</name>
    <name type="common">Paecilomyces variotii</name>
    <dbReference type="NCBI Taxonomy" id="1356009"/>
    <lineage>
        <taxon>Eukaryota</taxon>
        <taxon>Fungi</taxon>
        <taxon>Dikarya</taxon>
        <taxon>Ascomycota</taxon>
        <taxon>Pezizomycotina</taxon>
        <taxon>Eurotiomycetes</taxon>
        <taxon>Eurotiomycetidae</taxon>
        <taxon>Eurotiales</taxon>
        <taxon>Thermoascaceae</taxon>
        <taxon>Paecilomyces</taxon>
    </lineage>
</organism>
<evidence type="ECO:0000256" key="6">
    <source>
        <dbReference type="ARBA" id="ARBA00023136"/>
    </source>
</evidence>
<evidence type="ECO:0000256" key="7">
    <source>
        <dbReference type="SAM" id="MobiDB-lite"/>
    </source>
</evidence>
<feature type="transmembrane region" description="Helical" evidence="8">
    <location>
        <begin position="294"/>
        <end position="320"/>
    </location>
</feature>
<proteinExistence type="inferred from homology"/>
<dbReference type="InterPro" id="IPR005829">
    <property type="entry name" value="Sugar_transporter_CS"/>
</dbReference>
<evidence type="ECO:0000256" key="3">
    <source>
        <dbReference type="ARBA" id="ARBA00022448"/>
    </source>
</evidence>
<dbReference type="PROSITE" id="PS50850">
    <property type="entry name" value="MFS"/>
    <property type="match status" value="1"/>
</dbReference>
<sequence length="514" mass="56168">MGSPRGSKVYRNAILAGSLGFITFGWDAGVLGGILLTPEFQNTIGNPTNTYKLSMVTSSFLLASWLGCMIISTFGLRLGRRTWILVSNFIEIIGTIISTSSYSYGQLIAGRVIIGVGNGIMTSMIPVYVAEMATETRHRGRGVNAMIAAASLGVAIAYWIDFGMTFATSQAVWRFPVAFQIFWSLCGIAVLWTLPETPRYFYATGDDARGDQILESLYGAPVTESRVTKAKRDILASLALENADTAKLRIKDFFWDTSDLQAARRIRTGMILVGVAYLMGVDMIFYYTTTIFQVYIGLPSVTASALAAFANTVLAITNYLGVFYMEKMGRRTWLIAGAIGQTIFMAAFIGLLSHPGQQTGAAAAAMLFCWIAVFGPTWGPVTYVYASEIMPLRYRHIGFSLSVSCQWVMAFLTVFAGPVAIADPSVGFKAWIWFLVFNFIAIPFVYFACPETRGHSLEGVDLLFMKESVQDKEQAQTLRADEARSSSSDEETSVKVDKEPVTSSAPAESSAEKA</sequence>
<comment type="similarity">
    <text evidence="2">Belongs to the major facilitator superfamily. Sugar transporter (TC 2.A.1.1) family.</text>
</comment>
<dbReference type="Proteomes" id="UP000018001">
    <property type="component" value="Unassembled WGS sequence"/>
</dbReference>
<feature type="compositionally biased region" description="Low complexity" evidence="7">
    <location>
        <begin position="503"/>
        <end position="514"/>
    </location>
</feature>
<evidence type="ECO:0000313" key="11">
    <source>
        <dbReference type="Proteomes" id="UP000018001"/>
    </source>
</evidence>
<feature type="transmembrane region" description="Helical" evidence="8">
    <location>
        <begin position="108"/>
        <end position="130"/>
    </location>
</feature>
<feature type="transmembrane region" description="Helical" evidence="8">
    <location>
        <begin position="397"/>
        <end position="418"/>
    </location>
</feature>
<dbReference type="PROSITE" id="PS00216">
    <property type="entry name" value="SUGAR_TRANSPORT_1"/>
    <property type="match status" value="1"/>
</dbReference>
<keyword evidence="5 8" id="KW-1133">Transmembrane helix</keyword>
<evidence type="ECO:0000313" key="10">
    <source>
        <dbReference type="EMBL" id="GAD96325.1"/>
    </source>
</evidence>
<evidence type="ECO:0000259" key="9">
    <source>
        <dbReference type="PROSITE" id="PS50850"/>
    </source>
</evidence>
<protein>
    <submittedName>
        <fullName evidence="10">Similar to sugar transporter</fullName>
    </submittedName>
</protein>
<dbReference type="InterPro" id="IPR050360">
    <property type="entry name" value="MFS_Sugar_Transporters"/>
</dbReference>
<dbReference type="Gene3D" id="1.20.1250.20">
    <property type="entry name" value="MFS general substrate transporter like domains"/>
    <property type="match status" value="1"/>
</dbReference>
<dbReference type="Pfam" id="PF00083">
    <property type="entry name" value="Sugar_tr"/>
    <property type="match status" value="1"/>
</dbReference>
<dbReference type="GO" id="GO:0005351">
    <property type="term" value="F:carbohydrate:proton symporter activity"/>
    <property type="evidence" value="ECO:0007669"/>
    <property type="project" value="TreeGrafter"/>
</dbReference>
<dbReference type="InParanoid" id="V5I138"/>
<evidence type="ECO:0000256" key="4">
    <source>
        <dbReference type="ARBA" id="ARBA00022692"/>
    </source>
</evidence>
<gene>
    <name evidence="10" type="ORF">PVAR5_4977</name>
</gene>
<dbReference type="HOGENOM" id="CLU_001265_30_3_1"/>
<keyword evidence="11" id="KW-1185">Reference proteome</keyword>
<keyword evidence="4 8" id="KW-0812">Transmembrane</keyword>
<feature type="transmembrane region" description="Helical" evidence="8">
    <location>
        <begin position="56"/>
        <end position="76"/>
    </location>
</feature>
<feature type="transmembrane region" description="Helical" evidence="8">
    <location>
        <begin position="364"/>
        <end position="385"/>
    </location>
</feature>
<dbReference type="PANTHER" id="PTHR48022:SF28">
    <property type="entry name" value="MAJOR FACILITATOR SUPERFAMILY (MFS) PROFILE DOMAIN-CONTAINING PROTEIN-RELATED"/>
    <property type="match status" value="1"/>
</dbReference>
<dbReference type="PANTHER" id="PTHR48022">
    <property type="entry name" value="PLASTIDIC GLUCOSE TRANSPORTER 4"/>
    <property type="match status" value="1"/>
</dbReference>
<dbReference type="SUPFAM" id="SSF103473">
    <property type="entry name" value="MFS general substrate transporter"/>
    <property type="match status" value="1"/>
</dbReference>
<dbReference type="InterPro" id="IPR003663">
    <property type="entry name" value="Sugar/inositol_transpt"/>
</dbReference>
<feature type="transmembrane region" description="Helical" evidence="8">
    <location>
        <begin position="172"/>
        <end position="194"/>
    </location>
</feature>
<feature type="region of interest" description="Disordered" evidence="7">
    <location>
        <begin position="474"/>
        <end position="514"/>
    </location>
</feature>
<evidence type="ECO:0000256" key="5">
    <source>
        <dbReference type="ARBA" id="ARBA00022989"/>
    </source>
</evidence>
<dbReference type="AlphaFoldDB" id="V5I138"/>
<feature type="transmembrane region" description="Helical" evidence="8">
    <location>
        <begin position="12"/>
        <end position="36"/>
    </location>
</feature>
<feature type="transmembrane region" description="Helical" evidence="8">
    <location>
        <begin position="430"/>
        <end position="449"/>
    </location>
</feature>
<keyword evidence="6 8" id="KW-0472">Membrane</keyword>
<dbReference type="EMBL" id="BAUL01000159">
    <property type="protein sequence ID" value="GAD96325.1"/>
    <property type="molecule type" value="Genomic_DNA"/>
</dbReference>
<reference evidence="11" key="1">
    <citation type="journal article" date="2014" name="Genome Announc.">
        <title>Draft genome sequence of the formaldehyde-resistant fungus Byssochlamys spectabilis No. 5 (anamorph Paecilomyces variotii No. 5) (NBRC109023).</title>
        <authorList>
            <person name="Oka T."/>
            <person name="Ekino K."/>
            <person name="Fukuda K."/>
            <person name="Nomura Y."/>
        </authorList>
    </citation>
    <scope>NUCLEOTIDE SEQUENCE [LARGE SCALE GENOMIC DNA]</scope>
    <source>
        <strain evidence="11">No. 5 / NBRC 109023</strain>
    </source>
</reference>
<comment type="caution">
    <text evidence="10">The sequence shown here is derived from an EMBL/GenBank/DDBJ whole genome shotgun (WGS) entry which is preliminary data.</text>
</comment>
<feature type="compositionally biased region" description="Basic and acidic residues" evidence="7">
    <location>
        <begin position="474"/>
        <end position="484"/>
    </location>
</feature>
<evidence type="ECO:0000256" key="2">
    <source>
        <dbReference type="ARBA" id="ARBA00010992"/>
    </source>
</evidence>
<feature type="transmembrane region" description="Helical" evidence="8">
    <location>
        <begin position="83"/>
        <end position="102"/>
    </location>
</feature>
<dbReference type="OrthoDB" id="6133115at2759"/>
<name>V5I138_BYSSN</name>
<dbReference type="PRINTS" id="PR00171">
    <property type="entry name" value="SUGRTRNSPORT"/>
</dbReference>
<feature type="transmembrane region" description="Helical" evidence="8">
    <location>
        <begin position="142"/>
        <end position="160"/>
    </location>
</feature>